<organism evidence="9 10">
    <name type="scientific">Romanomermis culicivorax</name>
    <name type="common">Nematode worm</name>
    <dbReference type="NCBI Taxonomy" id="13658"/>
    <lineage>
        <taxon>Eukaryota</taxon>
        <taxon>Metazoa</taxon>
        <taxon>Ecdysozoa</taxon>
        <taxon>Nematoda</taxon>
        <taxon>Enoplea</taxon>
        <taxon>Dorylaimia</taxon>
        <taxon>Mermithida</taxon>
        <taxon>Mermithoidea</taxon>
        <taxon>Mermithidae</taxon>
        <taxon>Romanomermis</taxon>
    </lineage>
</organism>
<protein>
    <submittedName>
        <fullName evidence="10">Transmembrane protein 106A</fullName>
    </submittedName>
</protein>
<dbReference type="AlphaFoldDB" id="A0A915HZ63"/>
<keyword evidence="4 6" id="KW-1133">Transmembrane helix</keyword>
<feature type="domain" description="Transmembrane protein 106 C-terminal" evidence="7">
    <location>
        <begin position="175"/>
        <end position="282"/>
    </location>
</feature>
<evidence type="ECO:0000256" key="2">
    <source>
        <dbReference type="ARBA" id="ARBA00008111"/>
    </source>
</evidence>
<proteinExistence type="inferred from homology"/>
<accession>A0A915HZ63</accession>
<dbReference type="Proteomes" id="UP000887565">
    <property type="component" value="Unplaced"/>
</dbReference>
<dbReference type="PANTHER" id="PTHR28556:SF4">
    <property type="entry name" value="TRANSMEMBRANE PROTEIN 106A"/>
    <property type="match status" value="1"/>
</dbReference>
<evidence type="ECO:0000256" key="5">
    <source>
        <dbReference type="ARBA" id="ARBA00023136"/>
    </source>
</evidence>
<evidence type="ECO:0000313" key="9">
    <source>
        <dbReference type="Proteomes" id="UP000887565"/>
    </source>
</evidence>
<feature type="transmembrane region" description="Helical" evidence="6">
    <location>
        <begin position="77"/>
        <end position="99"/>
    </location>
</feature>
<keyword evidence="3 6" id="KW-0812">Transmembrane</keyword>
<dbReference type="PANTHER" id="PTHR28556">
    <property type="entry name" value="TRANSMEMBRANE PROTEIN 106B"/>
    <property type="match status" value="1"/>
</dbReference>
<keyword evidence="9" id="KW-1185">Reference proteome</keyword>
<evidence type="ECO:0000256" key="6">
    <source>
        <dbReference type="SAM" id="Phobius"/>
    </source>
</evidence>
<dbReference type="InterPro" id="IPR009790">
    <property type="entry name" value="TMEM106"/>
</dbReference>
<dbReference type="WBParaSite" id="nRc.2.0.1.t06857-RA">
    <property type="protein sequence ID" value="nRc.2.0.1.t06857-RA"/>
    <property type="gene ID" value="nRc.2.0.1.g06857"/>
</dbReference>
<dbReference type="Pfam" id="PF07092">
    <property type="entry name" value="TMEM106"/>
    <property type="match status" value="1"/>
</dbReference>
<evidence type="ECO:0000256" key="3">
    <source>
        <dbReference type="ARBA" id="ARBA00022692"/>
    </source>
</evidence>
<sequence>MGDKLPILSQDFSNNTAAISSDISPAPLPTVQHYEELLGGVPCPSCNGTGRIPNEFEKQLVALIPLTDNRLKPRRTFIWVIVAVTSSLLLCGLALFFIVPRSLSLSTDEPAITNIKVLSYLEDSRLVISFWNLGPGGTAAPALCIHYLFFGSKHSANKVEPVLMEILIVPKLWKNSIRITNDNYFNVWLVNGSSSVERANFPEGHEVIGKGLNTTHLSVPLKTERYTVWINHTVTITDNWALQMCSRYYGYIRLYFQFTLTFEYFNHQEQETRECSQLICCKPSGNCSQMALMEETTAGGVH</sequence>
<evidence type="ECO:0000256" key="4">
    <source>
        <dbReference type="ARBA" id="ARBA00022989"/>
    </source>
</evidence>
<reference evidence="10" key="1">
    <citation type="submission" date="2022-11" db="UniProtKB">
        <authorList>
            <consortium name="WormBaseParasite"/>
        </authorList>
    </citation>
    <scope>IDENTIFICATION</scope>
</reference>
<dbReference type="Pfam" id="PF21002">
    <property type="entry name" value="TMEM106_N"/>
    <property type="match status" value="1"/>
</dbReference>
<dbReference type="GO" id="GO:0012505">
    <property type="term" value="C:endomembrane system"/>
    <property type="evidence" value="ECO:0007669"/>
    <property type="project" value="UniProtKB-SubCell"/>
</dbReference>
<name>A0A915HZ63_ROMCU</name>
<evidence type="ECO:0000259" key="7">
    <source>
        <dbReference type="Pfam" id="PF07092"/>
    </source>
</evidence>
<evidence type="ECO:0000313" key="10">
    <source>
        <dbReference type="WBParaSite" id="nRc.2.0.1.t06857-RA"/>
    </source>
</evidence>
<keyword evidence="5 6" id="KW-0472">Membrane</keyword>
<dbReference type="OMA" id="RTINSYE"/>
<feature type="transmembrane region" description="Helical" evidence="6">
    <location>
        <begin position="128"/>
        <end position="150"/>
    </location>
</feature>
<dbReference type="InterPro" id="IPR048509">
    <property type="entry name" value="TMEM106_C"/>
</dbReference>
<comment type="similarity">
    <text evidence="2">Belongs to the TMEM106 family.</text>
</comment>
<evidence type="ECO:0000259" key="8">
    <source>
        <dbReference type="Pfam" id="PF21002"/>
    </source>
</evidence>
<feature type="domain" description="Transmembrane protein 106 N-terminal" evidence="8">
    <location>
        <begin position="40"/>
        <end position="76"/>
    </location>
</feature>
<evidence type="ECO:0000256" key="1">
    <source>
        <dbReference type="ARBA" id="ARBA00004308"/>
    </source>
</evidence>
<dbReference type="InterPro" id="IPR048511">
    <property type="entry name" value="TMEM106_N"/>
</dbReference>
<comment type="subcellular location">
    <subcellularLocation>
        <location evidence="1">Endomembrane system</location>
    </subcellularLocation>
</comment>